<feature type="transmembrane region" description="Helical" evidence="1">
    <location>
        <begin position="7"/>
        <end position="27"/>
    </location>
</feature>
<dbReference type="STRING" id="762486.SAMN05444411_10727"/>
<sequence>MLLKLKIILWIFQLAAFIAASITWNKYKNTTQRYFLFFLGFVLIVEFLGYNIPKIYGIKSQFVYNIFTVISFYFYLYWFNSILNKKLIIKVFAVAFSISIVISIFFEDFMGALWRVPLTTGTFLVLVCSGIFYYNLLNSNDIFRYQKSQKFWIVTGLLIFYIAFLPIQLFQPYLKVSSLSYGIPLTVLNILMYGLIATSFLCLKKD</sequence>
<dbReference type="RefSeq" id="WP_090124024.1">
    <property type="nucleotide sequence ID" value="NZ_FNNJ01000007.1"/>
</dbReference>
<feature type="transmembrane region" description="Helical" evidence="1">
    <location>
        <begin position="181"/>
        <end position="203"/>
    </location>
</feature>
<keyword evidence="1" id="KW-1133">Transmembrane helix</keyword>
<feature type="transmembrane region" description="Helical" evidence="1">
    <location>
        <begin position="87"/>
        <end position="106"/>
    </location>
</feature>
<evidence type="ECO:0000256" key="1">
    <source>
        <dbReference type="SAM" id="Phobius"/>
    </source>
</evidence>
<proteinExistence type="predicted"/>
<feature type="transmembrane region" description="Helical" evidence="1">
    <location>
        <begin position="149"/>
        <end position="169"/>
    </location>
</feature>
<evidence type="ECO:0008006" key="4">
    <source>
        <dbReference type="Google" id="ProtNLM"/>
    </source>
</evidence>
<feature type="transmembrane region" description="Helical" evidence="1">
    <location>
        <begin position="62"/>
        <end position="80"/>
    </location>
</feature>
<evidence type="ECO:0000313" key="3">
    <source>
        <dbReference type="Proteomes" id="UP000199595"/>
    </source>
</evidence>
<organism evidence="2 3">
    <name type="scientific">Lutibacter oricola</name>
    <dbReference type="NCBI Taxonomy" id="762486"/>
    <lineage>
        <taxon>Bacteria</taxon>
        <taxon>Pseudomonadati</taxon>
        <taxon>Bacteroidota</taxon>
        <taxon>Flavobacteriia</taxon>
        <taxon>Flavobacteriales</taxon>
        <taxon>Flavobacteriaceae</taxon>
        <taxon>Lutibacter</taxon>
    </lineage>
</organism>
<feature type="transmembrane region" description="Helical" evidence="1">
    <location>
        <begin position="112"/>
        <end position="137"/>
    </location>
</feature>
<gene>
    <name evidence="2" type="ORF">SAMN05444411_10727</name>
</gene>
<keyword evidence="1" id="KW-0812">Transmembrane</keyword>
<dbReference type="OrthoDB" id="1453530at2"/>
<protein>
    <recommendedName>
        <fullName evidence="4">YhhN-like protein</fullName>
    </recommendedName>
</protein>
<keyword evidence="1" id="KW-0472">Membrane</keyword>
<feature type="transmembrane region" description="Helical" evidence="1">
    <location>
        <begin position="34"/>
        <end position="50"/>
    </location>
</feature>
<dbReference type="AlphaFoldDB" id="A0A1H3D1M4"/>
<name>A0A1H3D1M4_9FLAO</name>
<accession>A0A1H3D1M4</accession>
<dbReference type="EMBL" id="FNNJ01000007">
    <property type="protein sequence ID" value="SDX60291.1"/>
    <property type="molecule type" value="Genomic_DNA"/>
</dbReference>
<dbReference type="Proteomes" id="UP000199595">
    <property type="component" value="Unassembled WGS sequence"/>
</dbReference>
<keyword evidence="3" id="KW-1185">Reference proteome</keyword>
<reference evidence="3" key="1">
    <citation type="submission" date="2016-10" db="EMBL/GenBank/DDBJ databases">
        <authorList>
            <person name="Varghese N."/>
            <person name="Submissions S."/>
        </authorList>
    </citation>
    <scope>NUCLEOTIDE SEQUENCE [LARGE SCALE GENOMIC DNA]</scope>
    <source>
        <strain evidence="3">DSM 24956</strain>
    </source>
</reference>
<evidence type="ECO:0000313" key="2">
    <source>
        <dbReference type="EMBL" id="SDX60291.1"/>
    </source>
</evidence>